<protein>
    <submittedName>
        <fullName evidence="2">Uncharacterized protein</fullName>
    </submittedName>
</protein>
<evidence type="ECO:0000313" key="2">
    <source>
        <dbReference type="EMBL" id="MCJ2377475.1"/>
    </source>
</evidence>
<organism evidence="2 3">
    <name type="scientific">Vibrio gelatinilyticus</name>
    <dbReference type="NCBI Taxonomy" id="2893468"/>
    <lineage>
        <taxon>Bacteria</taxon>
        <taxon>Pseudomonadati</taxon>
        <taxon>Pseudomonadota</taxon>
        <taxon>Gammaproteobacteria</taxon>
        <taxon>Vibrionales</taxon>
        <taxon>Vibrionaceae</taxon>
        <taxon>Vibrio</taxon>
    </lineage>
</organism>
<dbReference type="AlphaFoldDB" id="A0A9X1WFJ2"/>
<evidence type="ECO:0000256" key="1">
    <source>
        <dbReference type="SAM" id="Phobius"/>
    </source>
</evidence>
<keyword evidence="1" id="KW-0472">Membrane</keyword>
<dbReference type="Proteomes" id="UP001139488">
    <property type="component" value="Unassembled WGS sequence"/>
</dbReference>
<feature type="transmembrane region" description="Helical" evidence="1">
    <location>
        <begin position="40"/>
        <end position="61"/>
    </location>
</feature>
<dbReference type="EMBL" id="JAJNNZ010000008">
    <property type="protein sequence ID" value="MCJ2377475.1"/>
    <property type="molecule type" value="Genomic_DNA"/>
</dbReference>
<name>A0A9X1WFJ2_9VIBR</name>
<reference evidence="2" key="1">
    <citation type="submission" date="2021-11" db="EMBL/GenBank/DDBJ databases">
        <title>Vibrio ZSDE26 sp. nov. and Vibrio ZSDZ34 sp. nov., isolated from coastal seawater in Qingdao.</title>
        <authorList>
            <person name="Zhang P."/>
        </authorList>
    </citation>
    <scope>NUCLEOTIDE SEQUENCE</scope>
    <source>
        <strain evidence="2">ZSDZ34</strain>
    </source>
</reference>
<keyword evidence="1" id="KW-0812">Transmembrane</keyword>
<proteinExistence type="predicted"/>
<sequence>MNKYRFYLGVVLVALGVALPFIVSPLVLSTSLSSAWKTSIIGVAIVGGPEVFMVFAAIVAGRENVKLIVSKVSTLFSHMVGWHVDSKFKYYSGLSLIGTGLLATTIELYAFPEQVLLSNGQIGTTYINSLTGDFCVLIGFLVAGQRFFHRMVAILRY</sequence>
<feature type="transmembrane region" description="Helical" evidence="1">
    <location>
        <begin position="91"/>
        <end position="111"/>
    </location>
</feature>
<accession>A0A9X1WFJ2</accession>
<keyword evidence="3" id="KW-1185">Reference proteome</keyword>
<feature type="transmembrane region" description="Helical" evidence="1">
    <location>
        <begin position="6"/>
        <end position="28"/>
    </location>
</feature>
<gene>
    <name evidence="2" type="ORF">LNL84_11595</name>
</gene>
<comment type="caution">
    <text evidence="2">The sequence shown here is derived from an EMBL/GenBank/DDBJ whole genome shotgun (WGS) entry which is preliminary data.</text>
</comment>
<dbReference type="RefSeq" id="WP_244357463.1">
    <property type="nucleotide sequence ID" value="NZ_JAJNNZ010000008.1"/>
</dbReference>
<keyword evidence="1" id="KW-1133">Transmembrane helix</keyword>
<feature type="transmembrane region" description="Helical" evidence="1">
    <location>
        <begin position="126"/>
        <end position="148"/>
    </location>
</feature>
<evidence type="ECO:0000313" key="3">
    <source>
        <dbReference type="Proteomes" id="UP001139488"/>
    </source>
</evidence>